<gene>
    <name evidence="6" type="ORF">BK138_29955</name>
</gene>
<feature type="domain" description="HTH araC/xylS-type" evidence="5">
    <location>
        <begin position="645"/>
        <end position="744"/>
    </location>
</feature>
<dbReference type="SMART" id="SM00342">
    <property type="entry name" value="HTH_ARAC"/>
    <property type="match status" value="1"/>
</dbReference>
<dbReference type="RefSeq" id="WP_076175352.1">
    <property type="nucleotide sequence ID" value="NZ_MRTP01000014.1"/>
</dbReference>
<keyword evidence="7" id="KW-1185">Reference proteome</keyword>
<feature type="transmembrane region" description="Helical" evidence="4">
    <location>
        <begin position="6"/>
        <end position="33"/>
    </location>
</feature>
<dbReference type="InterPro" id="IPR018062">
    <property type="entry name" value="HTH_AraC-typ_CS"/>
</dbReference>
<comment type="caution">
    <text evidence="6">The sequence shown here is derived from an EMBL/GenBank/DDBJ whole genome shotgun (WGS) entry which is preliminary data.</text>
</comment>
<dbReference type="GO" id="GO:0043565">
    <property type="term" value="F:sequence-specific DNA binding"/>
    <property type="evidence" value="ECO:0007669"/>
    <property type="project" value="InterPro"/>
</dbReference>
<dbReference type="Proteomes" id="UP000187172">
    <property type="component" value="Unassembled WGS sequence"/>
</dbReference>
<evidence type="ECO:0000259" key="5">
    <source>
        <dbReference type="PROSITE" id="PS01124"/>
    </source>
</evidence>
<reference evidence="6 7" key="1">
    <citation type="submission" date="2016-11" db="EMBL/GenBank/DDBJ databases">
        <title>Paenibacillus species isolates.</title>
        <authorList>
            <person name="Beno S.M."/>
        </authorList>
    </citation>
    <scope>NUCLEOTIDE SEQUENCE [LARGE SCALE GENOMIC DNA]</scope>
    <source>
        <strain evidence="6 7">FSL R5-0378</strain>
    </source>
</reference>
<keyword evidence="4" id="KW-1133">Transmembrane helix</keyword>
<organism evidence="6 7">
    <name type="scientific">Paenibacillus rhizosphaerae</name>
    <dbReference type="NCBI Taxonomy" id="297318"/>
    <lineage>
        <taxon>Bacteria</taxon>
        <taxon>Bacillati</taxon>
        <taxon>Bacillota</taxon>
        <taxon>Bacilli</taxon>
        <taxon>Bacillales</taxon>
        <taxon>Paenibacillaceae</taxon>
        <taxon>Paenibacillus</taxon>
    </lineage>
</organism>
<dbReference type="EMBL" id="MRTP01000014">
    <property type="protein sequence ID" value="OMF49426.1"/>
    <property type="molecule type" value="Genomic_DNA"/>
</dbReference>
<evidence type="ECO:0000313" key="7">
    <source>
        <dbReference type="Proteomes" id="UP000187172"/>
    </source>
</evidence>
<keyword evidence="2" id="KW-0238">DNA-binding</keyword>
<proteinExistence type="predicted"/>
<dbReference type="Gene3D" id="1.10.10.60">
    <property type="entry name" value="Homeodomain-like"/>
    <property type="match status" value="2"/>
</dbReference>
<dbReference type="STRING" id="297318.BK138_29955"/>
<accession>A0A1R1EC80</accession>
<name>A0A1R1EC80_9BACL</name>
<dbReference type="PANTHER" id="PTHR43280:SF28">
    <property type="entry name" value="HTH-TYPE TRANSCRIPTIONAL ACTIVATOR RHAS"/>
    <property type="match status" value="1"/>
</dbReference>
<dbReference type="GO" id="GO:0003700">
    <property type="term" value="F:DNA-binding transcription factor activity"/>
    <property type="evidence" value="ECO:0007669"/>
    <property type="project" value="InterPro"/>
</dbReference>
<dbReference type="InterPro" id="IPR020449">
    <property type="entry name" value="Tscrpt_reg_AraC-type_HTH"/>
</dbReference>
<evidence type="ECO:0000256" key="3">
    <source>
        <dbReference type="ARBA" id="ARBA00023163"/>
    </source>
</evidence>
<sequence>MNNKKWYYRLLFSYMPVLLVVSCAVILAALIGFSERFEKEVRQANETYSQVIVQFVDYSLGNIDSSMIKESQSDGRFQVFFEPIRNRITQVDDLTISHRLQEYMISNPLIDSMYLYRIQDNHVLSSSWTGSLNDYPDQKFVQGSMNQKTPYRWTSLRTFTEFPEVESPRQVISLVRKVSDEGLIIVNINPKRLQSLLKDNFKHQGNENTFSLYDENGQLLLTLEDNGSIQNQANLDVLTAVHSQYSGYDLQSRVKHIALLGIISSVSWIWLILIVATLLVGAFWILIITRRNVEPLQSIVKRIEAFAKPNDQALDNQFLDEFKYIDYALDDLMNTSSMLQKEHEENQLYKRQIFFEELLEGSRIITSIEWDEELQVFGLDPRFDMLSVMIFEIDRYSLFTKQYSYRDQNLFKFVILKVLQEISEHQAIRLWAEWIDEPYQLTAICLVEGGVEDCKNNLIRLGELVRDWVQHNLHFSVTVGLGEIVHKPEDLAISFDNARKALNYKLSLGLNRVIPAWDLNGDTPDEMFKYLQIIRNMIQSYRLGEPKWEQELSIFFDLLKTSSIRRDDIVGLISYLIYNMYRNLMELSKEYQALWLERTLPRLNENLNDFDDLQEIQTNIHTVLREAYEEMLLIRENKSQYGVSRKICDYIEEHYMEPNLSLNYLSETFEYHANYLSRLFKDEIGERFVDYLARVRISHAKEFLKTTSLTVQDVAARVGYEHVYSFMRVFKKLSGMTPGEFRKQEKTENLLDQ</sequence>
<keyword evidence="3" id="KW-0804">Transcription</keyword>
<protein>
    <recommendedName>
        <fullName evidence="5">HTH araC/xylS-type domain-containing protein</fullName>
    </recommendedName>
</protein>
<evidence type="ECO:0000256" key="1">
    <source>
        <dbReference type="ARBA" id="ARBA00023015"/>
    </source>
</evidence>
<evidence type="ECO:0000256" key="4">
    <source>
        <dbReference type="SAM" id="Phobius"/>
    </source>
</evidence>
<dbReference type="PROSITE" id="PS51257">
    <property type="entry name" value="PROKAR_LIPOPROTEIN"/>
    <property type="match status" value="1"/>
</dbReference>
<keyword evidence="1" id="KW-0805">Transcription regulation</keyword>
<dbReference type="SUPFAM" id="SSF46689">
    <property type="entry name" value="Homeodomain-like"/>
    <property type="match status" value="1"/>
</dbReference>
<dbReference type="PANTHER" id="PTHR43280">
    <property type="entry name" value="ARAC-FAMILY TRANSCRIPTIONAL REGULATOR"/>
    <property type="match status" value="1"/>
</dbReference>
<keyword evidence="4" id="KW-0472">Membrane</keyword>
<dbReference type="PROSITE" id="PS00041">
    <property type="entry name" value="HTH_ARAC_FAMILY_1"/>
    <property type="match status" value="1"/>
</dbReference>
<dbReference type="InterPro" id="IPR009057">
    <property type="entry name" value="Homeodomain-like_sf"/>
</dbReference>
<evidence type="ECO:0000313" key="6">
    <source>
        <dbReference type="EMBL" id="OMF49426.1"/>
    </source>
</evidence>
<feature type="transmembrane region" description="Helical" evidence="4">
    <location>
        <begin position="257"/>
        <end position="287"/>
    </location>
</feature>
<dbReference type="PRINTS" id="PR00032">
    <property type="entry name" value="HTHARAC"/>
</dbReference>
<dbReference type="InterPro" id="IPR018060">
    <property type="entry name" value="HTH_AraC"/>
</dbReference>
<dbReference type="Pfam" id="PF12833">
    <property type="entry name" value="HTH_18"/>
    <property type="match status" value="1"/>
</dbReference>
<dbReference type="PROSITE" id="PS01124">
    <property type="entry name" value="HTH_ARAC_FAMILY_2"/>
    <property type="match status" value="1"/>
</dbReference>
<evidence type="ECO:0000256" key="2">
    <source>
        <dbReference type="ARBA" id="ARBA00023125"/>
    </source>
</evidence>
<keyword evidence="4" id="KW-0812">Transmembrane</keyword>
<dbReference type="AlphaFoldDB" id="A0A1R1EC80"/>